<dbReference type="RefSeq" id="WP_320483909.1">
    <property type="nucleotide sequence ID" value="NZ_JAXCMD010000018.1"/>
</dbReference>
<dbReference type="Proteomes" id="UP001274571">
    <property type="component" value="Unassembled WGS sequence"/>
</dbReference>
<dbReference type="AlphaFoldDB" id="A0AAW9GIG4"/>
<comment type="caution">
    <text evidence="2">The sequence shown here is derived from an EMBL/GenBank/DDBJ whole genome shotgun (WGS) entry which is preliminary data.</text>
</comment>
<accession>A0AAW9GIG4</accession>
<gene>
    <name evidence="2" type="ORF">SOH20_30150</name>
</gene>
<evidence type="ECO:0000313" key="2">
    <source>
        <dbReference type="EMBL" id="MDY0855075.1"/>
    </source>
</evidence>
<feature type="domain" description="DUF4046" evidence="1">
    <location>
        <begin position="6"/>
        <end position="91"/>
    </location>
</feature>
<sequence>MKGLTIEEIYQQILNGERRMFPRGTWSEDIDRNLIKRVTKYLIEVVLVWDKNQIKEKWDLSIIKKYKLGGAIAIIYSESPFRMLNDAYPGLLKEWELKMAPLNYWTKETGLEALRWTIEDKEQLTMKQLKEVYNHKWLIKHKLHAPCHRLWENNAYLMINDLYPNQFKPFHFKCATTNYWTKEIALRELACIIQEELLEDEELLEVFSAKWIATKKLSTPLLRYWGSSPFQMINDLFPNKFQPWQFKNVPSNYWTKQNAIKAIFHIIEKNNLNKDKLPKIMDSKWFYKNRLGTPFQKFWETSPFAVLNDLYPNYFKPYQLNRTPNLYWTKERSLQILSEYIQQEGWSDEEIMENVTFQWLTDRKLWTPVSCIWESSPFKMINDLYPNRFKPWQFKTTYRNYWTKETALNALKWTIEEKEGLSREELIVVYSQKWLLKHRLQTPCIKFWKSSPFAMLNALYPNKFKEWEFFRVPTNYWTKNKALEELRWIIEERERMSGKELLNVFSGTWIKGQGLSYPLQKFWSSRPYLMLNELYPNRFKEWELQKTPTGFWTKEKGLEVLRWTIEEKEKLTNDDLLQVYSKEWLRKQGLSTPLQRFWRGNINLMLQDLYESSPYDFKKIVN</sequence>
<proteinExistence type="predicted"/>
<evidence type="ECO:0000259" key="1">
    <source>
        <dbReference type="Pfam" id="PF13255"/>
    </source>
</evidence>
<dbReference type="EMBL" id="JAXCMD010000018">
    <property type="protein sequence ID" value="MDY0855075.1"/>
    <property type="molecule type" value="Genomic_DNA"/>
</dbReference>
<protein>
    <recommendedName>
        <fullName evidence="1">DUF4046 domain-containing protein</fullName>
    </recommendedName>
</protein>
<evidence type="ECO:0000313" key="3">
    <source>
        <dbReference type="Proteomes" id="UP001274571"/>
    </source>
</evidence>
<organism evidence="2 3">
    <name type="scientific">Bacillus thuringiensis</name>
    <dbReference type="NCBI Taxonomy" id="1428"/>
    <lineage>
        <taxon>Bacteria</taxon>
        <taxon>Bacillati</taxon>
        <taxon>Bacillota</taxon>
        <taxon>Bacilli</taxon>
        <taxon>Bacillales</taxon>
        <taxon>Bacillaceae</taxon>
        <taxon>Bacillus</taxon>
        <taxon>Bacillus cereus group</taxon>
    </lineage>
</organism>
<dbReference type="Pfam" id="PF13255">
    <property type="entry name" value="DUF4046"/>
    <property type="match status" value="1"/>
</dbReference>
<dbReference type="InterPro" id="IPR025119">
    <property type="entry name" value="DUF4046"/>
</dbReference>
<reference evidence="2" key="1">
    <citation type="submission" date="2023-11" db="EMBL/GenBank/DDBJ databases">
        <title>Genome Sequence of Bacillus thuringiensis stain BLB 30AF.</title>
        <authorList>
            <person name="Farhat A."/>
        </authorList>
    </citation>
    <scope>NUCLEOTIDE SEQUENCE</scope>
    <source>
        <strain evidence="2">BLB30AF</strain>
    </source>
</reference>
<name>A0AAW9GIG4_BACTU</name>